<dbReference type="PATRIC" id="fig|1389489.3.peg.1634"/>
<protein>
    <recommendedName>
        <fullName evidence="5">DUF3168 domain-containing protein</fullName>
    </recommendedName>
</protein>
<keyword evidence="4" id="KW-1185">Reference proteome</keyword>
<evidence type="ECO:0008006" key="5">
    <source>
        <dbReference type="Google" id="ProtNLM"/>
    </source>
</evidence>
<dbReference type="HOGENOM" id="CLU_1883182_0_0_11"/>
<evidence type="ECO:0000313" key="4">
    <source>
        <dbReference type="Proteomes" id="UP000016743"/>
    </source>
</evidence>
<dbReference type="AlphaFoldDB" id="U3PBY0"/>
<reference evidence="3 4" key="1">
    <citation type="journal article" date="2013" name="Genome Announc.">
        <title>Complete Genome Sequence of Leifsonia xyli subsp. cynodontis Strain DSM46306, a Gram-Positive Bacterial Pathogen of Grasses.</title>
        <authorList>
            <person name="Monteiro-Vitorello C.B."/>
            <person name="Zerillo M.M."/>
            <person name="Van Sluys M.A."/>
            <person name="Camargo L.E."/>
            <person name="Kitajima J.P."/>
        </authorList>
    </citation>
    <scope>NUCLEOTIDE SEQUENCE [LARGE SCALE GENOMIC DNA]</scope>
    <source>
        <strain evidence="3 4">DSM 46306</strain>
    </source>
</reference>
<gene>
    <name evidence="2" type="ORF">O159_16950</name>
    <name evidence="3" type="ORF">O159_23000</name>
</gene>
<dbReference type="RefSeq" id="WP_021755209.1">
    <property type="nucleotide sequence ID" value="NC_022438.1"/>
</dbReference>
<accession>U3PBY0</accession>
<feature type="region of interest" description="Disordered" evidence="1">
    <location>
        <begin position="37"/>
        <end position="58"/>
    </location>
</feature>
<dbReference type="Proteomes" id="UP000016743">
    <property type="component" value="Chromosome"/>
</dbReference>
<name>U3PBY0_LEIXC</name>
<evidence type="ECO:0000313" key="2">
    <source>
        <dbReference type="EMBL" id="AGW41739.1"/>
    </source>
</evidence>
<sequence length="135" mass="14608">MEAARALVEQVPILTGATFISKAPEDPANPDRMQPLPYALMHPIGGTPTAERETGPAVTEHPSITLHLVGSSAEQVIALTDLLRPVLTPETVPVVAGRLNGRVWWREPLPVQEDTDVSPSLIYAVIEFGWRSDPA</sequence>
<dbReference type="EMBL" id="CP006734">
    <property type="protein sequence ID" value="AGW42262.1"/>
    <property type="molecule type" value="Genomic_DNA"/>
</dbReference>
<evidence type="ECO:0000256" key="1">
    <source>
        <dbReference type="SAM" id="MobiDB-lite"/>
    </source>
</evidence>
<organism evidence="3 4">
    <name type="scientific">Leifsonia xyli subsp. cynodontis DSM 46306</name>
    <dbReference type="NCBI Taxonomy" id="1389489"/>
    <lineage>
        <taxon>Bacteria</taxon>
        <taxon>Bacillati</taxon>
        <taxon>Actinomycetota</taxon>
        <taxon>Actinomycetes</taxon>
        <taxon>Micrococcales</taxon>
        <taxon>Microbacteriaceae</taxon>
        <taxon>Leifsonia</taxon>
    </lineage>
</organism>
<dbReference type="EMBL" id="CP006734">
    <property type="protein sequence ID" value="AGW41739.1"/>
    <property type="molecule type" value="Genomic_DNA"/>
</dbReference>
<dbReference type="KEGG" id="lxy:O159_23000"/>
<proteinExistence type="predicted"/>
<evidence type="ECO:0000313" key="3">
    <source>
        <dbReference type="EMBL" id="AGW42262.1"/>
    </source>
</evidence>
<dbReference type="KEGG" id="lxy:O159_16950"/>
<dbReference type="OrthoDB" id="5119488at2"/>
<dbReference type="STRING" id="1389489.O159_16950"/>